<dbReference type="Proteomes" id="UP000306229">
    <property type="component" value="Chromosome"/>
</dbReference>
<dbReference type="CDD" id="cd02603">
    <property type="entry name" value="HAD_sEH-N_like"/>
    <property type="match status" value="1"/>
</dbReference>
<proteinExistence type="predicted"/>
<evidence type="ECO:0000313" key="2">
    <source>
        <dbReference type="Proteomes" id="UP000306229"/>
    </source>
</evidence>
<dbReference type="InterPro" id="IPR023214">
    <property type="entry name" value="HAD_sf"/>
</dbReference>
<dbReference type="PANTHER" id="PTHR43611:SF3">
    <property type="entry name" value="FLAVIN MONONUCLEOTIDE HYDROLASE 1, CHLOROPLATIC"/>
    <property type="match status" value="1"/>
</dbReference>
<name>A0A5B7TRF7_9FLAO</name>
<dbReference type="EMBL" id="CP040749">
    <property type="protein sequence ID" value="QCX39539.1"/>
    <property type="molecule type" value="Genomic_DNA"/>
</dbReference>
<sequence length="205" mass="23721">MSTINTIIFDLGGVLIDWNPKYVYREVFDGDEEKVDWFLNEICTMDWNVAHDAGRSLKDGTELLIKQYPQYEAWIRIYYDRWADMLGGPIKDTVDVLNKLKKANNTQLYALTNWSAETFPVALERYSFLHDFKGIVVSGTEKTRKPFAKIYEIILDRYTITPEKAVFIDDNLDNVKAAQSIGIIGIHFRNAQQLAQELNRLGVQF</sequence>
<dbReference type="PANTHER" id="PTHR43611">
    <property type="entry name" value="ALPHA-D-GLUCOSE 1-PHOSPHATE PHOSPHATASE"/>
    <property type="match status" value="1"/>
</dbReference>
<evidence type="ECO:0000313" key="1">
    <source>
        <dbReference type="EMBL" id="QCX39539.1"/>
    </source>
</evidence>
<dbReference type="OrthoDB" id="9797415at2"/>
<dbReference type="AlphaFoldDB" id="A0A5B7TRF7"/>
<dbReference type="KEGG" id="fbe:FF125_14230"/>
<gene>
    <name evidence="1" type="ORF">FF125_14230</name>
</gene>
<dbReference type="SFLD" id="SFLDG01129">
    <property type="entry name" value="C1.5:_HAD__Beta-PGM__Phosphata"/>
    <property type="match status" value="1"/>
</dbReference>
<reference evidence="1 2" key="1">
    <citation type="submission" date="2019-05" db="EMBL/GenBank/DDBJ databases">
        <title>Algicella ahnfeltiae gen. nov., sp. nov., a novel marine bacterium of the family Flavobacteriaceae isolated from a red alga.</title>
        <authorList>
            <person name="Nedashkovskaya O.I."/>
            <person name="Kukhlevskiy A.D."/>
            <person name="Kim S.-G."/>
            <person name="Zhukova N.V."/>
            <person name="Mikhailov V.V."/>
        </authorList>
    </citation>
    <scope>NUCLEOTIDE SEQUENCE [LARGE SCALE GENOMIC DNA]</scope>
    <source>
        <strain evidence="1 2">10Alg115</strain>
    </source>
</reference>
<accession>A0A5B7TRF7</accession>
<keyword evidence="2" id="KW-1185">Reference proteome</keyword>
<dbReference type="InterPro" id="IPR023198">
    <property type="entry name" value="PGP-like_dom2"/>
</dbReference>
<dbReference type="InterPro" id="IPR036412">
    <property type="entry name" value="HAD-like_sf"/>
</dbReference>
<dbReference type="Gene3D" id="1.10.150.240">
    <property type="entry name" value="Putative phosphatase, domain 2"/>
    <property type="match status" value="1"/>
</dbReference>
<dbReference type="NCBIfam" id="TIGR01509">
    <property type="entry name" value="HAD-SF-IA-v3"/>
    <property type="match status" value="1"/>
</dbReference>
<dbReference type="RefSeq" id="WP_138950390.1">
    <property type="nucleotide sequence ID" value="NZ_CP040749.1"/>
</dbReference>
<dbReference type="InterPro" id="IPR006439">
    <property type="entry name" value="HAD-SF_hydro_IA"/>
</dbReference>
<organism evidence="1 2">
    <name type="scientific">Aureibaculum algae</name>
    <dbReference type="NCBI Taxonomy" id="2584122"/>
    <lineage>
        <taxon>Bacteria</taxon>
        <taxon>Pseudomonadati</taxon>
        <taxon>Bacteroidota</taxon>
        <taxon>Flavobacteriia</taxon>
        <taxon>Flavobacteriales</taxon>
        <taxon>Flavobacteriaceae</taxon>
        <taxon>Aureibaculum</taxon>
    </lineage>
</organism>
<protein>
    <submittedName>
        <fullName evidence="1">HAD family phosphatase</fullName>
    </submittedName>
</protein>
<dbReference type="SFLD" id="SFLDS00003">
    <property type="entry name" value="Haloacid_Dehalogenase"/>
    <property type="match status" value="1"/>
</dbReference>
<dbReference type="SUPFAM" id="SSF56784">
    <property type="entry name" value="HAD-like"/>
    <property type="match status" value="1"/>
</dbReference>
<dbReference type="Pfam" id="PF00702">
    <property type="entry name" value="Hydrolase"/>
    <property type="match status" value="1"/>
</dbReference>
<dbReference type="Gene3D" id="3.40.50.1000">
    <property type="entry name" value="HAD superfamily/HAD-like"/>
    <property type="match status" value="1"/>
</dbReference>